<accession>A0A814JM91</accession>
<feature type="domain" description="VWFD" evidence="1">
    <location>
        <begin position="66"/>
        <end position="143"/>
    </location>
</feature>
<dbReference type="InterPro" id="IPR001846">
    <property type="entry name" value="VWF_type-D"/>
</dbReference>
<dbReference type="AlphaFoldDB" id="A0A814JM91"/>
<gene>
    <name evidence="2" type="ORF">OXX778_LOCUS18299</name>
</gene>
<dbReference type="Proteomes" id="UP000663879">
    <property type="component" value="Unassembled WGS sequence"/>
</dbReference>
<name>A0A814JM91_9BILA</name>
<dbReference type="Pfam" id="PF00094">
    <property type="entry name" value="VWD"/>
    <property type="match status" value="1"/>
</dbReference>
<protein>
    <recommendedName>
        <fullName evidence="1">VWFD domain-containing protein</fullName>
    </recommendedName>
</protein>
<dbReference type="EMBL" id="CAJNOC010005010">
    <property type="protein sequence ID" value="CAF1039963.1"/>
    <property type="molecule type" value="Genomic_DNA"/>
</dbReference>
<organism evidence="2 3">
    <name type="scientific">Brachionus calyciflorus</name>
    <dbReference type="NCBI Taxonomy" id="104777"/>
    <lineage>
        <taxon>Eukaryota</taxon>
        <taxon>Metazoa</taxon>
        <taxon>Spiralia</taxon>
        <taxon>Gnathifera</taxon>
        <taxon>Rotifera</taxon>
        <taxon>Eurotatoria</taxon>
        <taxon>Monogononta</taxon>
        <taxon>Pseudotrocha</taxon>
        <taxon>Ploima</taxon>
        <taxon>Brachionidae</taxon>
        <taxon>Brachionus</taxon>
    </lineage>
</organism>
<reference evidence="2" key="1">
    <citation type="submission" date="2021-02" db="EMBL/GenBank/DDBJ databases">
        <authorList>
            <person name="Nowell W R."/>
        </authorList>
    </citation>
    <scope>NUCLEOTIDE SEQUENCE</scope>
    <source>
        <strain evidence="2">Ploen Becks lab</strain>
    </source>
</reference>
<sequence>MKFFDKIGRVSIKLNINEQQTFEGSILTKDEPVIQEIRDNGDRWTPPRPAGGSGDPHFTTLGFNSNVDQDISLNGKHIRISRKIDKIDLTYAIEVNFEIVFSNQKNAFLVSTTISQEFISKTRGLLENFNKNKQDDLTLPNGTIVSLDPDLDIDVFGKSSQFWLTNKQ</sequence>
<comment type="caution">
    <text evidence="2">The sequence shown here is derived from an EMBL/GenBank/DDBJ whole genome shotgun (WGS) entry which is preliminary data.</text>
</comment>
<evidence type="ECO:0000313" key="2">
    <source>
        <dbReference type="EMBL" id="CAF1039963.1"/>
    </source>
</evidence>
<proteinExistence type="predicted"/>
<evidence type="ECO:0000313" key="3">
    <source>
        <dbReference type="Proteomes" id="UP000663879"/>
    </source>
</evidence>
<evidence type="ECO:0000259" key="1">
    <source>
        <dbReference type="Pfam" id="PF00094"/>
    </source>
</evidence>
<keyword evidence="3" id="KW-1185">Reference proteome</keyword>
<dbReference type="OrthoDB" id="6236007at2759"/>